<dbReference type="InterPro" id="IPR037205">
    <property type="entry name" value="ChaB_sf"/>
</dbReference>
<name>A0ABW2RUI2_9NOCA</name>
<proteinExistence type="predicted"/>
<dbReference type="EMBL" id="JBHTCS010000009">
    <property type="protein sequence ID" value="MFC7447184.1"/>
    <property type="molecule type" value="Genomic_DNA"/>
</dbReference>
<sequence length="62" mass="7045">MNRTELPQTVRRSSKEAQAVFAAARDTAIKRYGEGEDALRAAYGELKHDFELEVDHWVPKQG</sequence>
<protein>
    <submittedName>
        <fullName evidence="1">ChaB family protein</fullName>
    </submittedName>
</protein>
<accession>A0ABW2RUI2</accession>
<organism evidence="1 2">
    <name type="scientific">Rhodococcus daqingensis</name>
    <dbReference type="NCBI Taxonomy" id="2479363"/>
    <lineage>
        <taxon>Bacteria</taxon>
        <taxon>Bacillati</taxon>
        <taxon>Actinomycetota</taxon>
        <taxon>Actinomycetes</taxon>
        <taxon>Mycobacteriales</taxon>
        <taxon>Nocardiaceae</taxon>
        <taxon>Rhodococcus</taxon>
    </lineage>
</organism>
<reference evidence="2" key="1">
    <citation type="journal article" date="2019" name="Int. J. Syst. Evol. Microbiol.">
        <title>The Global Catalogue of Microorganisms (GCM) 10K type strain sequencing project: providing services to taxonomists for standard genome sequencing and annotation.</title>
        <authorList>
            <consortium name="The Broad Institute Genomics Platform"/>
            <consortium name="The Broad Institute Genome Sequencing Center for Infectious Disease"/>
            <person name="Wu L."/>
            <person name="Ma J."/>
        </authorList>
    </citation>
    <scope>NUCLEOTIDE SEQUENCE [LARGE SCALE GENOMIC DNA]</scope>
    <source>
        <strain evidence="2">ICMP 19430</strain>
    </source>
</reference>
<dbReference type="Pfam" id="PF06150">
    <property type="entry name" value="ChaB"/>
    <property type="match status" value="1"/>
</dbReference>
<comment type="caution">
    <text evidence="1">The sequence shown here is derived from an EMBL/GenBank/DDBJ whole genome shotgun (WGS) entry which is preliminary data.</text>
</comment>
<dbReference type="Gene3D" id="1.10.1740.70">
    <property type="entry name" value="ChaB"/>
    <property type="match status" value="1"/>
</dbReference>
<evidence type="ECO:0000313" key="1">
    <source>
        <dbReference type="EMBL" id="MFC7447184.1"/>
    </source>
</evidence>
<dbReference type="SUPFAM" id="SSF140376">
    <property type="entry name" value="ChaB-like"/>
    <property type="match status" value="1"/>
</dbReference>
<dbReference type="Proteomes" id="UP001596484">
    <property type="component" value="Unassembled WGS sequence"/>
</dbReference>
<gene>
    <name evidence="1" type="ORF">ACFQS9_04680</name>
</gene>
<keyword evidence="2" id="KW-1185">Reference proteome</keyword>
<dbReference type="InterPro" id="IPR009317">
    <property type="entry name" value="ChaB"/>
</dbReference>
<evidence type="ECO:0000313" key="2">
    <source>
        <dbReference type="Proteomes" id="UP001596484"/>
    </source>
</evidence>
<dbReference type="RefSeq" id="WP_378402077.1">
    <property type="nucleotide sequence ID" value="NZ_JBHTCS010000009.1"/>
</dbReference>